<evidence type="ECO:0000256" key="1">
    <source>
        <dbReference type="ARBA" id="ARBA00023125"/>
    </source>
</evidence>
<feature type="DNA-binding region" description="H-T-H motif" evidence="2">
    <location>
        <begin position="54"/>
        <end position="73"/>
    </location>
</feature>
<evidence type="ECO:0000313" key="5">
    <source>
        <dbReference type="EMBL" id="MFC4350365.1"/>
    </source>
</evidence>
<dbReference type="EMBL" id="JBHSCW010000001">
    <property type="protein sequence ID" value="MFC4350365.1"/>
    <property type="molecule type" value="Genomic_DNA"/>
</dbReference>
<feature type="region of interest" description="Disordered" evidence="3">
    <location>
        <begin position="1"/>
        <end position="30"/>
    </location>
</feature>
<dbReference type="Gene3D" id="1.10.357.10">
    <property type="entry name" value="Tetracycline Repressor, domain 2"/>
    <property type="match status" value="1"/>
</dbReference>
<keyword evidence="6" id="KW-1185">Reference proteome</keyword>
<keyword evidence="1 2" id="KW-0238">DNA-binding</keyword>
<dbReference type="InterPro" id="IPR041474">
    <property type="entry name" value="NicS_C"/>
</dbReference>
<feature type="domain" description="HTH tetR-type" evidence="4">
    <location>
        <begin position="31"/>
        <end position="91"/>
    </location>
</feature>
<dbReference type="InterPro" id="IPR009057">
    <property type="entry name" value="Homeodomain-like_sf"/>
</dbReference>
<gene>
    <name evidence="5" type="ORF">ACFOW6_02285</name>
</gene>
<reference evidence="6" key="1">
    <citation type="journal article" date="2019" name="Int. J. Syst. Evol. Microbiol.">
        <title>The Global Catalogue of Microorganisms (GCM) 10K type strain sequencing project: providing services to taxonomists for standard genome sequencing and annotation.</title>
        <authorList>
            <consortium name="The Broad Institute Genomics Platform"/>
            <consortium name="The Broad Institute Genome Sequencing Center for Infectious Disease"/>
            <person name="Wu L."/>
            <person name="Ma J."/>
        </authorList>
    </citation>
    <scope>NUCLEOTIDE SEQUENCE [LARGE SCALE GENOMIC DNA]</scope>
    <source>
        <strain evidence="6">CECT 8472</strain>
    </source>
</reference>
<evidence type="ECO:0000256" key="3">
    <source>
        <dbReference type="SAM" id="MobiDB-lite"/>
    </source>
</evidence>
<dbReference type="RefSeq" id="WP_382424474.1">
    <property type="nucleotide sequence ID" value="NZ_JBHSSY010000043.1"/>
</dbReference>
<evidence type="ECO:0000313" key="6">
    <source>
        <dbReference type="Proteomes" id="UP001595799"/>
    </source>
</evidence>
<protein>
    <submittedName>
        <fullName evidence="5">TetR/AcrR family transcriptional regulator</fullName>
    </submittedName>
</protein>
<comment type="caution">
    <text evidence="5">The sequence shown here is derived from an EMBL/GenBank/DDBJ whole genome shotgun (WGS) entry which is preliminary data.</text>
</comment>
<dbReference type="PROSITE" id="PS50977">
    <property type="entry name" value="HTH_TETR_2"/>
    <property type="match status" value="1"/>
</dbReference>
<dbReference type="PRINTS" id="PR00455">
    <property type="entry name" value="HTHTETR"/>
</dbReference>
<evidence type="ECO:0000259" key="4">
    <source>
        <dbReference type="PROSITE" id="PS50977"/>
    </source>
</evidence>
<dbReference type="PANTHER" id="PTHR30328:SF54">
    <property type="entry name" value="HTH-TYPE TRANSCRIPTIONAL REPRESSOR SCO4008"/>
    <property type="match status" value="1"/>
</dbReference>
<proteinExistence type="predicted"/>
<dbReference type="SUPFAM" id="SSF46689">
    <property type="entry name" value="Homeodomain-like"/>
    <property type="match status" value="1"/>
</dbReference>
<name>A0ABV8UID3_9PROT</name>
<dbReference type="Pfam" id="PF17938">
    <property type="entry name" value="TetR_C_29"/>
    <property type="match status" value="1"/>
</dbReference>
<dbReference type="Pfam" id="PF00440">
    <property type="entry name" value="TetR_N"/>
    <property type="match status" value="1"/>
</dbReference>
<organism evidence="5 6">
    <name type="scientific">Fodinicurvata halophila</name>
    <dbReference type="NCBI Taxonomy" id="1419723"/>
    <lineage>
        <taxon>Bacteria</taxon>
        <taxon>Pseudomonadati</taxon>
        <taxon>Pseudomonadota</taxon>
        <taxon>Alphaproteobacteria</taxon>
        <taxon>Rhodospirillales</taxon>
        <taxon>Rhodovibrionaceae</taxon>
        <taxon>Fodinicurvata</taxon>
    </lineage>
</organism>
<dbReference type="SUPFAM" id="SSF48498">
    <property type="entry name" value="Tetracyclin repressor-like, C-terminal domain"/>
    <property type="match status" value="1"/>
</dbReference>
<dbReference type="PANTHER" id="PTHR30328">
    <property type="entry name" value="TRANSCRIPTIONAL REPRESSOR"/>
    <property type="match status" value="1"/>
</dbReference>
<dbReference type="Proteomes" id="UP001595799">
    <property type="component" value="Unassembled WGS sequence"/>
</dbReference>
<dbReference type="InterPro" id="IPR036271">
    <property type="entry name" value="Tet_transcr_reg_TetR-rel_C_sf"/>
</dbReference>
<sequence>MTDMRSPRRKAPPSQDQASPDKAPPRRRNPVETRRALLDASIAEFAENGLAGARVDAIARRAGVNKQLVYHYYGSKDELFTASLEEVYRHIRTQERELELHALEPVAAMERLVGFSFDYLAEHPEFITLLNDENRMRSAHLKDSRELVDMHSPLVEVIATILERGVQQGVFNERFGPVNLYISIASLSYFFFSNNSTLSAIFNRDMSTPAEVARRRQHVIDLVLHALCSNYQPTG</sequence>
<accession>A0ABV8UID3</accession>
<evidence type="ECO:0000256" key="2">
    <source>
        <dbReference type="PROSITE-ProRule" id="PRU00335"/>
    </source>
</evidence>
<dbReference type="InterPro" id="IPR050109">
    <property type="entry name" value="HTH-type_TetR-like_transc_reg"/>
</dbReference>
<dbReference type="InterPro" id="IPR001647">
    <property type="entry name" value="HTH_TetR"/>
</dbReference>